<proteinExistence type="predicted"/>
<evidence type="ECO:0000259" key="2">
    <source>
        <dbReference type="PROSITE" id="PS50926"/>
    </source>
</evidence>
<dbReference type="InterPro" id="IPR002792">
    <property type="entry name" value="TRAM_dom"/>
</dbReference>
<evidence type="ECO:0000256" key="1">
    <source>
        <dbReference type="SAM" id="MobiDB-lite"/>
    </source>
</evidence>
<sequence>MVEISDSLCSLFTAKIKEEDGTFVIEIPPSEIKHGALTVDKTYRIALLDSSSEAESTSPQGPRHPASQGSTSHDSSGPPVGEGEVRDVTIETVGDQGDGIAKVERGYVVIVPGAQPGDEPTVEIEQVQENVAFASIVDSDPRAL</sequence>
<keyword evidence="4" id="KW-1185">Reference proteome</keyword>
<dbReference type="PATRIC" id="fig|797114.5.peg.3924"/>
<dbReference type="eggNOG" id="arCOG01641">
    <property type="taxonomic scope" value="Archaea"/>
</dbReference>
<dbReference type="Gene3D" id="2.40.50.140">
    <property type="entry name" value="Nucleic acid-binding proteins"/>
    <property type="match status" value="1"/>
</dbReference>
<dbReference type="AlphaFoldDB" id="M0CFL7"/>
<organism evidence="3 4">
    <name type="scientific">Halosimplex carlsbadense 2-9-1</name>
    <dbReference type="NCBI Taxonomy" id="797114"/>
    <lineage>
        <taxon>Archaea</taxon>
        <taxon>Methanobacteriati</taxon>
        <taxon>Methanobacteriota</taxon>
        <taxon>Stenosarchaea group</taxon>
        <taxon>Halobacteria</taxon>
        <taxon>Halobacteriales</taxon>
        <taxon>Haloarculaceae</taxon>
        <taxon>Halosimplex</taxon>
    </lineage>
</organism>
<gene>
    <name evidence="3" type="ORF">C475_19413</name>
</gene>
<feature type="domain" description="TRAM" evidence="2">
    <location>
        <begin position="79"/>
        <end position="138"/>
    </location>
</feature>
<accession>M0CFL7</accession>
<dbReference type="OrthoDB" id="28569at2157"/>
<feature type="compositionally biased region" description="Polar residues" evidence="1">
    <location>
        <begin position="50"/>
        <end position="60"/>
    </location>
</feature>
<dbReference type="InterPro" id="IPR012340">
    <property type="entry name" value="NA-bd_OB-fold"/>
</dbReference>
<reference evidence="3 4" key="1">
    <citation type="journal article" date="2014" name="PLoS Genet.">
        <title>Phylogenetically driven sequencing of extremely halophilic archaea reveals strategies for static and dynamic osmo-response.</title>
        <authorList>
            <person name="Becker E.A."/>
            <person name="Seitzer P.M."/>
            <person name="Tritt A."/>
            <person name="Larsen D."/>
            <person name="Krusor M."/>
            <person name="Yao A.I."/>
            <person name="Wu D."/>
            <person name="Madern D."/>
            <person name="Eisen J.A."/>
            <person name="Darling A.E."/>
            <person name="Facciotti M.T."/>
        </authorList>
    </citation>
    <scope>NUCLEOTIDE SEQUENCE [LARGE SCALE GENOMIC DNA]</scope>
    <source>
        <strain evidence="3 4">2-9-1</strain>
    </source>
</reference>
<dbReference type="Proteomes" id="UP000011626">
    <property type="component" value="Unassembled WGS sequence"/>
</dbReference>
<dbReference type="STRING" id="797114.C475_19413"/>
<dbReference type="PROSITE" id="PS50926">
    <property type="entry name" value="TRAM"/>
    <property type="match status" value="1"/>
</dbReference>
<name>M0CFL7_9EURY</name>
<evidence type="ECO:0000313" key="4">
    <source>
        <dbReference type="Proteomes" id="UP000011626"/>
    </source>
</evidence>
<feature type="region of interest" description="Disordered" evidence="1">
    <location>
        <begin position="50"/>
        <end position="96"/>
    </location>
</feature>
<dbReference type="EMBL" id="AOIU01000043">
    <property type="protein sequence ID" value="ELZ21157.1"/>
    <property type="molecule type" value="Genomic_DNA"/>
</dbReference>
<evidence type="ECO:0000313" key="3">
    <source>
        <dbReference type="EMBL" id="ELZ21157.1"/>
    </source>
</evidence>
<comment type="caution">
    <text evidence="3">The sequence shown here is derived from an EMBL/GenBank/DDBJ whole genome shotgun (WGS) entry which is preliminary data.</text>
</comment>
<dbReference type="SUPFAM" id="SSF50249">
    <property type="entry name" value="Nucleic acid-binding proteins"/>
    <property type="match status" value="1"/>
</dbReference>
<dbReference type="RefSeq" id="WP_006885545.1">
    <property type="nucleotide sequence ID" value="NZ_AOIU01000043.1"/>
</dbReference>
<dbReference type="Pfam" id="PF01938">
    <property type="entry name" value="TRAM"/>
    <property type="match status" value="1"/>
</dbReference>
<protein>
    <recommendedName>
        <fullName evidence="2">TRAM domain-containing protein</fullName>
    </recommendedName>
</protein>